<comment type="similarity">
    <text evidence="4">Belongs to the cyclophilin-type PPIase family.</text>
</comment>
<evidence type="ECO:0000256" key="4">
    <source>
        <dbReference type="RuleBase" id="RU363019"/>
    </source>
</evidence>
<keyword evidence="4" id="KW-0732">Signal</keyword>
<sequence length="212" mass="23222">MGRKIFNKRVKAIISCIVLSGFVLIGCGQKNNSANENSELPIATIKVKDYGTITAELYPNKAPETVKNFISLANEGFYNNLTFHRVIKDFMIQGGCPLGTGTGGPDYSIKGEFSANGFENDLAHTEGIISMARSQNPNSAGSQFFIVTKDSPHLDGNYAAFAKVIEGMDVAHKIENTKTGNNDKPTKEVKIEEIKVDTKGVKYEKPEKINER</sequence>
<dbReference type="PANTHER" id="PTHR45625">
    <property type="entry name" value="PEPTIDYL-PROLYL CIS-TRANS ISOMERASE-RELATED"/>
    <property type="match status" value="1"/>
</dbReference>
<keyword evidence="2 4" id="KW-0697">Rotamase</keyword>
<dbReference type="InterPro" id="IPR002130">
    <property type="entry name" value="Cyclophilin-type_PPIase_dom"/>
</dbReference>
<dbReference type="SUPFAM" id="SSF50891">
    <property type="entry name" value="Cyclophilin-like"/>
    <property type="match status" value="1"/>
</dbReference>
<evidence type="ECO:0000259" key="5">
    <source>
        <dbReference type="PROSITE" id="PS50072"/>
    </source>
</evidence>
<dbReference type="Pfam" id="PF00160">
    <property type="entry name" value="Pro_isomerase"/>
    <property type="match status" value="1"/>
</dbReference>
<accession>A0A6I1MN38</accession>
<dbReference type="GO" id="GO:0003755">
    <property type="term" value="F:peptidyl-prolyl cis-trans isomerase activity"/>
    <property type="evidence" value="ECO:0007669"/>
    <property type="project" value="UniProtKB-UniRule"/>
</dbReference>
<feature type="signal peptide" evidence="4">
    <location>
        <begin position="1"/>
        <end position="25"/>
    </location>
</feature>
<comment type="catalytic activity">
    <reaction evidence="4">
        <text>[protein]-peptidylproline (omega=180) = [protein]-peptidylproline (omega=0)</text>
        <dbReference type="Rhea" id="RHEA:16237"/>
        <dbReference type="Rhea" id="RHEA-COMP:10747"/>
        <dbReference type="Rhea" id="RHEA-COMP:10748"/>
        <dbReference type="ChEBI" id="CHEBI:83833"/>
        <dbReference type="ChEBI" id="CHEBI:83834"/>
        <dbReference type="EC" id="5.2.1.8"/>
    </reaction>
</comment>
<dbReference type="PROSITE" id="PS50072">
    <property type="entry name" value="CSA_PPIASE_2"/>
    <property type="match status" value="1"/>
</dbReference>
<dbReference type="RefSeq" id="WP_152891778.1">
    <property type="nucleotide sequence ID" value="NZ_WHJC01000354.1"/>
</dbReference>
<evidence type="ECO:0000256" key="2">
    <source>
        <dbReference type="ARBA" id="ARBA00023110"/>
    </source>
</evidence>
<evidence type="ECO:0000256" key="3">
    <source>
        <dbReference type="ARBA" id="ARBA00023235"/>
    </source>
</evidence>
<keyword evidence="3 4" id="KW-0413">Isomerase</keyword>
<reference evidence="6 7" key="1">
    <citation type="submission" date="2019-10" db="EMBL/GenBank/DDBJ databases">
        <title>The Genome Sequence of Clostridium tarantellae Isolated from Fish Brain.</title>
        <authorList>
            <person name="Bano L."/>
            <person name="Kiel M."/>
            <person name="Sales G."/>
            <person name="Doxey A.C."/>
            <person name="Mansfield M.J."/>
            <person name="Schiavone M."/>
            <person name="Rossetto O."/>
            <person name="Pirazzini M."/>
            <person name="Dobrindt U."/>
            <person name="Montecucco C."/>
        </authorList>
    </citation>
    <scope>NUCLEOTIDE SEQUENCE [LARGE SCALE GENOMIC DNA]</scope>
    <source>
        <strain evidence="6 7">DSM 3997</strain>
    </source>
</reference>
<dbReference type="EMBL" id="WHJC01000354">
    <property type="protein sequence ID" value="MPQ44906.1"/>
    <property type="molecule type" value="Genomic_DNA"/>
</dbReference>
<dbReference type="Gene3D" id="2.40.100.10">
    <property type="entry name" value="Cyclophilin-like"/>
    <property type="match status" value="1"/>
</dbReference>
<name>A0A6I1MN38_9CLOT</name>
<dbReference type="GO" id="GO:0006457">
    <property type="term" value="P:protein folding"/>
    <property type="evidence" value="ECO:0007669"/>
    <property type="project" value="InterPro"/>
</dbReference>
<dbReference type="PROSITE" id="PS51257">
    <property type="entry name" value="PROKAR_LIPOPROTEIN"/>
    <property type="match status" value="1"/>
</dbReference>
<dbReference type="PROSITE" id="PS00170">
    <property type="entry name" value="CSA_PPIASE_1"/>
    <property type="match status" value="1"/>
</dbReference>
<protein>
    <recommendedName>
        <fullName evidence="4">Peptidyl-prolyl cis-trans isomerase</fullName>
        <shortName evidence="4">PPIase</shortName>
        <ecNumber evidence="4">5.2.1.8</ecNumber>
    </recommendedName>
</protein>
<dbReference type="OrthoDB" id="9807797at2"/>
<dbReference type="InterPro" id="IPR044666">
    <property type="entry name" value="Cyclophilin_A-like"/>
</dbReference>
<evidence type="ECO:0000256" key="1">
    <source>
        <dbReference type="ARBA" id="ARBA00002388"/>
    </source>
</evidence>
<dbReference type="InterPro" id="IPR020892">
    <property type="entry name" value="Cyclophilin-type_PPIase_CS"/>
</dbReference>
<comment type="function">
    <text evidence="1 4">PPIases accelerate the folding of proteins. It catalyzes the cis-trans isomerization of proline imidic peptide bonds in oligopeptides.</text>
</comment>
<dbReference type="InterPro" id="IPR029000">
    <property type="entry name" value="Cyclophilin-like_dom_sf"/>
</dbReference>
<evidence type="ECO:0000313" key="7">
    <source>
        <dbReference type="Proteomes" id="UP000430345"/>
    </source>
</evidence>
<feature type="domain" description="PPIase cyclophilin-type" evidence="5">
    <location>
        <begin position="48"/>
        <end position="196"/>
    </location>
</feature>
<dbReference type="Proteomes" id="UP000430345">
    <property type="component" value="Unassembled WGS sequence"/>
</dbReference>
<gene>
    <name evidence="6" type="ORF">GBZ86_14290</name>
</gene>
<keyword evidence="7" id="KW-1185">Reference proteome</keyword>
<dbReference type="PANTHER" id="PTHR45625:SF4">
    <property type="entry name" value="PEPTIDYLPROLYL ISOMERASE DOMAIN AND WD REPEAT-CONTAINING PROTEIN 1"/>
    <property type="match status" value="1"/>
</dbReference>
<feature type="chain" id="PRO_5039741443" description="Peptidyl-prolyl cis-trans isomerase" evidence="4">
    <location>
        <begin position="26"/>
        <end position="212"/>
    </location>
</feature>
<dbReference type="AlphaFoldDB" id="A0A6I1MN38"/>
<comment type="caution">
    <text evidence="6">The sequence shown here is derived from an EMBL/GenBank/DDBJ whole genome shotgun (WGS) entry which is preliminary data.</text>
</comment>
<dbReference type="EC" id="5.2.1.8" evidence="4"/>
<organism evidence="6 7">
    <name type="scientific">Clostridium tarantellae</name>
    <dbReference type="NCBI Taxonomy" id="39493"/>
    <lineage>
        <taxon>Bacteria</taxon>
        <taxon>Bacillati</taxon>
        <taxon>Bacillota</taxon>
        <taxon>Clostridia</taxon>
        <taxon>Eubacteriales</taxon>
        <taxon>Clostridiaceae</taxon>
        <taxon>Clostridium</taxon>
    </lineage>
</organism>
<dbReference type="CDD" id="cd00317">
    <property type="entry name" value="cyclophilin"/>
    <property type="match status" value="1"/>
</dbReference>
<evidence type="ECO:0000313" key="6">
    <source>
        <dbReference type="EMBL" id="MPQ44906.1"/>
    </source>
</evidence>
<proteinExistence type="inferred from homology"/>
<dbReference type="PRINTS" id="PR00153">
    <property type="entry name" value="CSAPPISMRASE"/>
</dbReference>